<protein>
    <submittedName>
        <fullName evidence="10">Amino acid transporter</fullName>
    </submittedName>
</protein>
<evidence type="ECO:0000313" key="11">
    <source>
        <dbReference type="Proteomes" id="UP000243579"/>
    </source>
</evidence>
<sequence length="496" mass="53566">MGRKPRKGTAQETPILSDHAVLLYHDETSVATAPPPIARKLSGSWGVSMNLTNSIVGAGVIAIPHAMADGGFLPVLVLLFLGALMTMYSMNVIVRLGDMHSVATYEDLAAAAFGRRGFFTVCFFQFTFSFGANCSYLTVVADTLPPLLGHVLHMPFQNGQPVVATDASVWVTIAANRDLCIVFLAAVVLFPICLQRNFAALERSSGLSILGMVVCALCLVYKCATEAAAFPHTDTAGAVYDYVAVHRKIFPAIGTIAFAYVCQHQTYLVYNSMLDKSPERFAVLSRGAVLASFVLVVLFGVPGYMLFLKDTRSDIFLNFVDTSDHIVQLCRCITVCSVVLTFPQEFMVARYTLQILLDPKTEPLFVEQAKGLALDEDLFLEAPPRRRCFRPRGSAFATSSHVALTAALMGATVSIALVDPHLGDITSLTGSFSAVALAFVLPAACHLKLGVPPAVYSRWHDHHVPWLALVFGGVAFVVATTTSIVDIVQHTSESNP</sequence>
<feature type="domain" description="Amino acid transporter transmembrane" evidence="9">
    <location>
        <begin position="44"/>
        <end position="484"/>
    </location>
</feature>
<feature type="transmembrane region" description="Helical" evidence="8">
    <location>
        <begin position="463"/>
        <end position="485"/>
    </location>
</feature>
<evidence type="ECO:0000256" key="4">
    <source>
        <dbReference type="ARBA" id="ARBA00022692"/>
    </source>
</evidence>
<feature type="transmembrane region" description="Helical" evidence="8">
    <location>
        <begin position="72"/>
        <end position="96"/>
    </location>
</feature>
<dbReference type="OrthoDB" id="28208at2759"/>
<feature type="transmembrane region" description="Helical" evidence="8">
    <location>
        <begin position="117"/>
        <end position="139"/>
    </location>
</feature>
<comment type="caution">
    <text evidence="10">The sequence shown here is derived from an EMBL/GenBank/DDBJ whole genome shotgun (WGS) entry which is preliminary data.</text>
</comment>
<keyword evidence="7 8" id="KW-0472">Membrane</keyword>
<feature type="transmembrane region" description="Helical" evidence="8">
    <location>
        <begin position="325"/>
        <end position="342"/>
    </location>
</feature>
<feature type="transmembrane region" description="Helical" evidence="8">
    <location>
        <begin position="47"/>
        <end position="66"/>
    </location>
</feature>
<gene>
    <name evidence="10" type="ORF">ACHHYP_03544</name>
</gene>
<dbReference type="InterPro" id="IPR013057">
    <property type="entry name" value="AA_transpt_TM"/>
</dbReference>
<evidence type="ECO:0000256" key="1">
    <source>
        <dbReference type="ARBA" id="ARBA00004141"/>
    </source>
</evidence>
<dbReference type="GO" id="GO:0015179">
    <property type="term" value="F:L-amino acid transmembrane transporter activity"/>
    <property type="evidence" value="ECO:0007669"/>
    <property type="project" value="TreeGrafter"/>
</dbReference>
<comment type="similarity">
    <text evidence="2">Belongs to the amino acid/polyamine transporter 2 family.</text>
</comment>
<feature type="transmembrane region" description="Helical" evidence="8">
    <location>
        <begin position="282"/>
        <end position="305"/>
    </location>
</feature>
<keyword evidence="3" id="KW-0813">Transport</keyword>
<dbReference type="EMBL" id="JNBR01000031">
    <property type="protein sequence ID" value="OQS00441.1"/>
    <property type="molecule type" value="Genomic_DNA"/>
</dbReference>
<evidence type="ECO:0000256" key="2">
    <source>
        <dbReference type="ARBA" id="ARBA00008066"/>
    </source>
</evidence>
<name>A0A1V9ZR56_ACHHY</name>
<feature type="transmembrane region" description="Helical" evidence="8">
    <location>
        <begin position="430"/>
        <end position="451"/>
    </location>
</feature>
<evidence type="ECO:0000259" key="9">
    <source>
        <dbReference type="Pfam" id="PF01490"/>
    </source>
</evidence>
<evidence type="ECO:0000256" key="7">
    <source>
        <dbReference type="ARBA" id="ARBA00023136"/>
    </source>
</evidence>
<evidence type="ECO:0000256" key="8">
    <source>
        <dbReference type="SAM" id="Phobius"/>
    </source>
</evidence>
<dbReference type="AlphaFoldDB" id="A0A1V9ZR56"/>
<dbReference type="Pfam" id="PF01490">
    <property type="entry name" value="Aa_trans"/>
    <property type="match status" value="1"/>
</dbReference>
<evidence type="ECO:0000256" key="3">
    <source>
        <dbReference type="ARBA" id="ARBA00022448"/>
    </source>
</evidence>
<keyword evidence="6 8" id="KW-1133">Transmembrane helix</keyword>
<organism evidence="10 11">
    <name type="scientific">Achlya hypogyna</name>
    <name type="common">Oomycete</name>
    <name type="synonym">Protoachlya hypogyna</name>
    <dbReference type="NCBI Taxonomy" id="1202772"/>
    <lineage>
        <taxon>Eukaryota</taxon>
        <taxon>Sar</taxon>
        <taxon>Stramenopiles</taxon>
        <taxon>Oomycota</taxon>
        <taxon>Saprolegniomycetes</taxon>
        <taxon>Saprolegniales</taxon>
        <taxon>Achlyaceae</taxon>
        <taxon>Achlya</taxon>
    </lineage>
</organism>
<keyword evidence="5" id="KW-0029">Amino-acid transport</keyword>
<evidence type="ECO:0000256" key="5">
    <source>
        <dbReference type="ARBA" id="ARBA00022970"/>
    </source>
</evidence>
<reference evidence="10 11" key="1">
    <citation type="journal article" date="2014" name="Genome Biol. Evol.">
        <title>The secreted proteins of Achlya hypogyna and Thraustotheca clavata identify the ancestral oomycete secretome and reveal gene acquisitions by horizontal gene transfer.</title>
        <authorList>
            <person name="Misner I."/>
            <person name="Blouin N."/>
            <person name="Leonard G."/>
            <person name="Richards T.A."/>
            <person name="Lane C.E."/>
        </authorList>
    </citation>
    <scope>NUCLEOTIDE SEQUENCE [LARGE SCALE GENOMIC DNA]</scope>
    <source>
        <strain evidence="10 11">ATCC 48635</strain>
    </source>
</reference>
<feature type="transmembrane region" description="Helical" evidence="8">
    <location>
        <begin position="395"/>
        <end position="418"/>
    </location>
</feature>
<feature type="transmembrane region" description="Helical" evidence="8">
    <location>
        <begin position="206"/>
        <end position="229"/>
    </location>
</feature>
<dbReference type="PANTHER" id="PTHR22950">
    <property type="entry name" value="AMINO ACID TRANSPORTER"/>
    <property type="match status" value="1"/>
</dbReference>
<dbReference type="Proteomes" id="UP000243579">
    <property type="component" value="Unassembled WGS sequence"/>
</dbReference>
<keyword evidence="4 8" id="KW-0812">Transmembrane</keyword>
<dbReference type="GO" id="GO:0016020">
    <property type="term" value="C:membrane"/>
    <property type="evidence" value="ECO:0007669"/>
    <property type="project" value="UniProtKB-SubCell"/>
</dbReference>
<keyword evidence="11" id="KW-1185">Reference proteome</keyword>
<feature type="transmembrane region" description="Helical" evidence="8">
    <location>
        <begin position="249"/>
        <end position="270"/>
    </location>
</feature>
<proteinExistence type="inferred from homology"/>
<accession>A0A1V9ZR56</accession>
<dbReference type="STRING" id="1202772.A0A1V9ZR56"/>
<comment type="subcellular location">
    <subcellularLocation>
        <location evidence="1">Membrane</location>
        <topology evidence="1">Multi-pass membrane protein</topology>
    </subcellularLocation>
</comment>
<dbReference type="PANTHER" id="PTHR22950:SF458">
    <property type="entry name" value="SODIUM-COUPLED NEUTRAL AMINO ACID TRANSPORTER 11-RELATED"/>
    <property type="match status" value="1"/>
</dbReference>
<evidence type="ECO:0000313" key="10">
    <source>
        <dbReference type="EMBL" id="OQS00441.1"/>
    </source>
</evidence>
<feature type="transmembrane region" description="Helical" evidence="8">
    <location>
        <begin position="169"/>
        <end position="194"/>
    </location>
</feature>
<evidence type="ECO:0000256" key="6">
    <source>
        <dbReference type="ARBA" id="ARBA00022989"/>
    </source>
</evidence>